<organism evidence="2">
    <name type="scientific">Ralstonia syzygii R24</name>
    <dbReference type="NCBI Taxonomy" id="907261"/>
    <lineage>
        <taxon>Bacteria</taxon>
        <taxon>Pseudomonadati</taxon>
        <taxon>Pseudomonadota</taxon>
        <taxon>Betaproteobacteria</taxon>
        <taxon>Burkholderiales</taxon>
        <taxon>Burkholderiaceae</taxon>
        <taxon>Ralstonia</taxon>
        <taxon>Ralstonia solanacearum species complex</taxon>
    </lineage>
</organism>
<feature type="domain" description="Phospholipase D-like" evidence="1">
    <location>
        <begin position="26"/>
        <end position="155"/>
    </location>
</feature>
<dbReference type="AlphaFoldDB" id="G2ZYQ6"/>
<dbReference type="SUPFAM" id="SSF56024">
    <property type="entry name" value="Phospholipase D/nuclease"/>
    <property type="match status" value="1"/>
</dbReference>
<reference evidence="2" key="1">
    <citation type="journal article" date="2011" name="PLoS ONE">
        <title>Ralstonia syzygii, the Blood Disease Bacterium and some Asian R. solanacearum strains form a single genomic species despite divergent lifestyles.</title>
        <authorList>
            <person name="Remenant B."/>
            <person name="de Cambiaire J.C."/>
            <person name="Cellier G."/>
            <person name="Jacobs J.M."/>
            <person name="Mangenot S."/>
            <person name="Barbe V."/>
            <person name="Lajus A."/>
            <person name="Vallenet D."/>
            <person name="Medigue C."/>
            <person name="Fegan M."/>
            <person name="Allen C."/>
            <person name="Prior P."/>
        </authorList>
    </citation>
    <scope>NUCLEOTIDE SEQUENCE</scope>
    <source>
        <strain evidence="2">R24</strain>
    </source>
</reference>
<gene>
    <name evidence="2" type="ORF">RALSY_10673</name>
</gene>
<accession>G2ZYQ6</accession>
<dbReference type="EMBL" id="FR854086">
    <property type="protein sequence ID" value="CCA84694.1"/>
    <property type="molecule type" value="Genomic_DNA"/>
</dbReference>
<dbReference type="Gene3D" id="3.30.870.10">
    <property type="entry name" value="Endonuclease Chain A"/>
    <property type="match status" value="1"/>
</dbReference>
<dbReference type="Pfam" id="PF13091">
    <property type="entry name" value="PLDc_2"/>
    <property type="match status" value="1"/>
</dbReference>
<sequence>MKDEKAIQLLLNEERQDHGQVVAKLLKQAERLECLVAFAKTSALNDMMKELEKALIRGLKARFAIGLDFYLTEPDLLRKLRKLGKDHALELYLSDSSETFHPKIYAFQSREHCSVLVGSANLTHGGLSRNYEASALISDANGALMASVIQHFDELAADEVIVLATKTRIDAYERAYVVHDAWRKVAKKRAEKLNPTDEPSDKLLRDILELMKEDDSAAGFDAQKTLRRNKRRQARDMLENLTSQRGGVKRNFSQRYEALIGLFHSGGLHRGKTRVAEHPDQFLAAVVDIVGKRNLSPNDAFDVLHGHFSEIPGAGINLLTEILHALDNKRFAVMNQNAVSGMMRAGIADYPLHPTKQNVGGGSYARYCHQADGIRRALGLVDFTELDALFNYAYWGQAAGDD</sequence>
<dbReference type="InterPro" id="IPR025202">
    <property type="entry name" value="PLD-like_dom"/>
</dbReference>
<name>G2ZYQ6_9RALS</name>
<evidence type="ECO:0000259" key="1">
    <source>
        <dbReference type="Pfam" id="PF13091"/>
    </source>
</evidence>
<evidence type="ECO:0000313" key="2">
    <source>
        <dbReference type="EMBL" id="CCA84694.1"/>
    </source>
</evidence>
<dbReference type="CDD" id="cd09117">
    <property type="entry name" value="PLDc_Bfil_DEXD_like"/>
    <property type="match status" value="1"/>
</dbReference>
<dbReference type="RefSeq" id="WP_197332197.1">
    <property type="nucleotide sequence ID" value="NZ_CP115944.1"/>
</dbReference>
<reference evidence="2" key="2">
    <citation type="submission" date="2011-04" db="EMBL/GenBank/DDBJ databases">
        <authorList>
            <person name="Genoscope - CEA"/>
        </authorList>
    </citation>
    <scope>NUCLEOTIDE SEQUENCE</scope>
    <source>
        <strain evidence="2">R24</strain>
    </source>
</reference>
<proteinExistence type="predicted"/>
<protein>
    <recommendedName>
        <fullName evidence="1">Phospholipase D-like domain-containing protein</fullName>
    </recommendedName>
</protein>